<dbReference type="FunFam" id="3.90.70.10:FF:000332">
    <property type="entry name" value="Cathepsin L1"/>
    <property type="match status" value="1"/>
</dbReference>
<dbReference type="PROSITE" id="PS00139">
    <property type="entry name" value="THIOL_PROTEASE_CYS"/>
    <property type="match status" value="1"/>
</dbReference>
<name>A0A1J4JMI7_9EUKA</name>
<dbReference type="PANTHER" id="PTHR12411">
    <property type="entry name" value="CYSTEINE PROTEASE FAMILY C1-RELATED"/>
    <property type="match status" value="1"/>
</dbReference>
<dbReference type="InterPro" id="IPR039417">
    <property type="entry name" value="Peptidase_C1A_papain-like"/>
</dbReference>
<dbReference type="PROSITE" id="PS00639">
    <property type="entry name" value="THIOL_PROTEASE_HIS"/>
    <property type="match status" value="1"/>
</dbReference>
<keyword evidence="2" id="KW-1015">Disulfide bond</keyword>
<evidence type="ECO:0000313" key="4">
    <source>
        <dbReference type="EMBL" id="OHS99647.1"/>
    </source>
</evidence>
<dbReference type="RefSeq" id="XP_068352784.1">
    <property type="nucleotide sequence ID" value="XM_068494183.1"/>
</dbReference>
<protein>
    <submittedName>
        <fullName evidence="4">Cathepsin L1</fullName>
    </submittedName>
</protein>
<reference evidence="4" key="1">
    <citation type="submission" date="2016-10" db="EMBL/GenBank/DDBJ databases">
        <authorList>
            <person name="Benchimol M."/>
            <person name="Almeida L.G."/>
            <person name="Vasconcelos A.T."/>
            <person name="Perreira-Neves A."/>
            <person name="Rosa I.A."/>
            <person name="Tasca T."/>
            <person name="Bogo M.R."/>
            <person name="de Souza W."/>
        </authorList>
    </citation>
    <scope>NUCLEOTIDE SEQUENCE [LARGE SCALE GENOMIC DNA]</scope>
    <source>
        <strain evidence="4">K</strain>
    </source>
</reference>
<dbReference type="Pfam" id="PF00112">
    <property type="entry name" value="Peptidase_C1"/>
    <property type="match status" value="1"/>
</dbReference>
<dbReference type="OrthoDB" id="10253408at2759"/>
<dbReference type="InterPro" id="IPR013128">
    <property type="entry name" value="Peptidase_C1A"/>
</dbReference>
<dbReference type="EMBL" id="MLAK01000993">
    <property type="protein sequence ID" value="OHS99647.1"/>
    <property type="molecule type" value="Genomic_DNA"/>
</dbReference>
<dbReference type="GeneID" id="94828887"/>
<dbReference type="InterPro" id="IPR000169">
    <property type="entry name" value="Pept_cys_AS"/>
</dbReference>
<dbReference type="VEuPathDB" id="TrichDB:TRFO_08265"/>
<sequence>MTRAEYKSILGAKPRIQKNDDSLKKRNFHSQLKDIPESLDWREKGIVNGVRDQGNCGSCWAFSAVCAQEGQWARTKGELLSLSVQNLLDCDDDSEGCGGGWPFSGIFHVISEQNGEWMLENDYPYTSHSSNQCYFDASKGVSKTTKIVQLPINEEKILAACAEYGVISCCIDSSPIDFMYYSEGIFDTDQCNAWELDHAVNIVGYGAEAGTKYWIVRNSWGPKWGENGYIRMIRGTGICGIDMDSLYPVVE</sequence>
<dbReference type="AlphaFoldDB" id="A0A1J4JMI7"/>
<dbReference type="InterPro" id="IPR038765">
    <property type="entry name" value="Papain-like_cys_pep_sf"/>
</dbReference>
<organism evidence="4 5">
    <name type="scientific">Tritrichomonas foetus</name>
    <dbReference type="NCBI Taxonomy" id="1144522"/>
    <lineage>
        <taxon>Eukaryota</taxon>
        <taxon>Metamonada</taxon>
        <taxon>Parabasalia</taxon>
        <taxon>Tritrichomonadida</taxon>
        <taxon>Tritrichomonadidae</taxon>
        <taxon>Tritrichomonas</taxon>
    </lineage>
</organism>
<evidence type="ECO:0000256" key="2">
    <source>
        <dbReference type="ARBA" id="ARBA00023157"/>
    </source>
</evidence>
<dbReference type="GO" id="GO:0006508">
    <property type="term" value="P:proteolysis"/>
    <property type="evidence" value="ECO:0007669"/>
    <property type="project" value="InterPro"/>
</dbReference>
<feature type="domain" description="Peptidase C1A papain C-terminal" evidence="3">
    <location>
        <begin position="35"/>
        <end position="249"/>
    </location>
</feature>
<proteinExistence type="inferred from homology"/>
<dbReference type="InterPro" id="IPR025661">
    <property type="entry name" value="Pept_asp_AS"/>
</dbReference>
<keyword evidence="5" id="KW-1185">Reference proteome</keyword>
<dbReference type="Gene3D" id="3.90.70.10">
    <property type="entry name" value="Cysteine proteinases"/>
    <property type="match status" value="1"/>
</dbReference>
<dbReference type="SMART" id="SM00645">
    <property type="entry name" value="Pept_C1"/>
    <property type="match status" value="1"/>
</dbReference>
<dbReference type="Proteomes" id="UP000179807">
    <property type="component" value="Unassembled WGS sequence"/>
</dbReference>
<dbReference type="GO" id="GO:0008234">
    <property type="term" value="F:cysteine-type peptidase activity"/>
    <property type="evidence" value="ECO:0007669"/>
    <property type="project" value="InterPro"/>
</dbReference>
<dbReference type="CDD" id="cd02248">
    <property type="entry name" value="Peptidase_C1A"/>
    <property type="match status" value="1"/>
</dbReference>
<evidence type="ECO:0000256" key="1">
    <source>
        <dbReference type="ARBA" id="ARBA00008455"/>
    </source>
</evidence>
<comment type="caution">
    <text evidence="4">The sequence shown here is derived from an EMBL/GenBank/DDBJ whole genome shotgun (WGS) entry which is preliminary data.</text>
</comment>
<dbReference type="SUPFAM" id="SSF54001">
    <property type="entry name" value="Cysteine proteinases"/>
    <property type="match status" value="1"/>
</dbReference>
<dbReference type="InterPro" id="IPR025660">
    <property type="entry name" value="Pept_his_AS"/>
</dbReference>
<dbReference type="PRINTS" id="PR00705">
    <property type="entry name" value="PAPAIN"/>
</dbReference>
<gene>
    <name evidence="4" type="primary">CTSL1</name>
    <name evidence="4" type="ORF">TRFO_08265</name>
</gene>
<accession>A0A1J4JMI7</accession>
<evidence type="ECO:0000313" key="5">
    <source>
        <dbReference type="Proteomes" id="UP000179807"/>
    </source>
</evidence>
<evidence type="ECO:0000259" key="3">
    <source>
        <dbReference type="SMART" id="SM00645"/>
    </source>
</evidence>
<dbReference type="PROSITE" id="PS00640">
    <property type="entry name" value="THIOL_PROTEASE_ASN"/>
    <property type="match status" value="1"/>
</dbReference>
<dbReference type="InterPro" id="IPR000668">
    <property type="entry name" value="Peptidase_C1A_C"/>
</dbReference>
<comment type="similarity">
    <text evidence="1">Belongs to the peptidase C1 family.</text>
</comment>